<evidence type="ECO:0000313" key="1">
    <source>
        <dbReference type="EMBL" id="KAF0501127.1"/>
    </source>
</evidence>
<evidence type="ECO:0000313" key="2">
    <source>
        <dbReference type="Proteomes" id="UP000439903"/>
    </source>
</evidence>
<proteinExistence type="predicted"/>
<name>A0A8H4AIV5_GIGMA</name>
<dbReference type="EMBL" id="WTPW01000544">
    <property type="protein sequence ID" value="KAF0501127.1"/>
    <property type="molecule type" value="Genomic_DNA"/>
</dbReference>
<sequence length="128" mass="15200">MVLLNDLAGLQKLNNYYILVLYLDSESYKLLKNAQCESSGERDINGNLLYPQLALEHTQLTKEIEQIIINLQEYQAFKSWWKEEKIFICYKKKFLTNRWYPMAGQTLFWKFLATCFGMKAANTKYFCL</sequence>
<dbReference type="AlphaFoldDB" id="A0A8H4AIV5"/>
<comment type="caution">
    <text evidence="1">The sequence shown here is derived from an EMBL/GenBank/DDBJ whole genome shotgun (WGS) entry which is preliminary data.</text>
</comment>
<organism evidence="1 2">
    <name type="scientific">Gigaspora margarita</name>
    <dbReference type="NCBI Taxonomy" id="4874"/>
    <lineage>
        <taxon>Eukaryota</taxon>
        <taxon>Fungi</taxon>
        <taxon>Fungi incertae sedis</taxon>
        <taxon>Mucoromycota</taxon>
        <taxon>Glomeromycotina</taxon>
        <taxon>Glomeromycetes</taxon>
        <taxon>Diversisporales</taxon>
        <taxon>Gigasporaceae</taxon>
        <taxon>Gigaspora</taxon>
    </lineage>
</organism>
<dbReference type="Proteomes" id="UP000439903">
    <property type="component" value="Unassembled WGS sequence"/>
</dbReference>
<gene>
    <name evidence="1" type="ORF">F8M41_020142</name>
</gene>
<protein>
    <submittedName>
        <fullName evidence="1">Uncharacterized protein</fullName>
    </submittedName>
</protein>
<accession>A0A8H4AIV5</accession>
<reference evidence="1 2" key="1">
    <citation type="journal article" date="2019" name="Environ. Microbiol.">
        <title>At the nexus of three kingdoms: the genome of the mycorrhizal fungus Gigaspora margarita provides insights into plant, endobacterial and fungal interactions.</title>
        <authorList>
            <person name="Venice F."/>
            <person name="Ghignone S."/>
            <person name="Salvioli di Fossalunga A."/>
            <person name="Amselem J."/>
            <person name="Novero M."/>
            <person name="Xianan X."/>
            <person name="Sedzielewska Toro K."/>
            <person name="Morin E."/>
            <person name="Lipzen A."/>
            <person name="Grigoriev I.V."/>
            <person name="Henrissat B."/>
            <person name="Martin F.M."/>
            <person name="Bonfante P."/>
        </authorList>
    </citation>
    <scope>NUCLEOTIDE SEQUENCE [LARGE SCALE GENOMIC DNA]</scope>
    <source>
        <strain evidence="1 2">BEG34</strain>
    </source>
</reference>
<keyword evidence="2" id="KW-1185">Reference proteome</keyword>